<dbReference type="PANTHER" id="PTHR33164:SF43">
    <property type="entry name" value="HTH-TYPE TRANSCRIPTIONAL REPRESSOR YETL"/>
    <property type="match status" value="1"/>
</dbReference>
<dbReference type="OrthoDB" id="2287011at2"/>
<dbReference type="GO" id="GO:0003700">
    <property type="term" value="F:DNA-binding transcription factor activity"/>
    <property type="evidence" value="ECO:0007669"/>
    <property type="project" value="InterPro"/>
</dbReference>
<protein>
    <submittedName>
        <fullName evidence="2">DNA-binding MarR family transcriptional regulator</fullName>
    </submittedName>
</protein>
<dbReference type="GO" id="GO:0006950">
    <property type="term" value="P:response to stress"/>
    <property type="evidence" value="ECO:0007669"/>
    <property type="project" value="TreeGrafter"/>
</dbReference>
<evidence type="ECO:0000259" key="1">
    <source>
        <dbReference type="PROSITE" id="PS50995"/>
    </source>
</evidence>
<sequence>MQVDKHDFHGLLHSANLIEAELRRQLAPFGIQPRQARVIEALDRMGTASQVDLASSFGVTSAGMSTMTDRLLAAGYITRVQDPESRRKNILALTAEGQALVSGIDHAWSALDDTIRTVIGDDAKVLFDLSRRLRDGLGGTVPGTRKSVLANEEE</sequence>
<dbReference type="InterPro" id="IPR036390">
    <property type="entry name" value="WH_DNA-bd_sf"/>
</dbReference>
<name>A0A4R3JBL5_9RHOB</name>
<dbReference type="RefSeq" id="WP_132245208.1">
    <property type="nucleotide sequence ID" value="NZ_SLZU01000007.1"/>
</dbReference>
<dbReference type="Pfam" id="PF12802">
    <property type="entry name" value="MarR_2"/>
    <property type="match status" value="1"/>
</dbReference>
<accession>A0A4R3JBL5</accession>
<dbReference type="PANTHER" id="PTHR33164">
    <property type="entry name" value="TRANSCRIPTIONAL REGULATOR, MARR FAMILY"/>
    <property type="match status" value="1"/>
</dbReference>
<evidence type="ECO:0000313" key="3">
    <source>
        <dbReference type="Proteomes" id="UP000295696"/>
    </source>
</evidence>
<dbReference type="InterPro" id="IPR000835">
    <property type="entry name" value="HTH_MarR-typ"/>
</dbReference>
<dbReference type="AlphaFoldDB" id="A0A4R3JBL5"/>
<dbReference type="SMART" id="SM00347">
    <property type="entry name" value="HTH_MARR"/>
    <property type="match status" value="1"/>
</dbReference>
<organism evidence="2 3">
    <name type="scientific">Primorskyibacter sedentarius</name>
    <dbReference type="NCBI Taxonomy" id="745311"/>
    <lineage>
        <taxon>Bacteria</taxon>
        <taxon>Pseudomonadati</taxon>
        <taxon>Pseudomonadota</taxon>
        <taxon>Alphaproteobacteria</taxon>
        <taxon>Rhodobacterales</taxon>
        <taxon>Roseobacteraceae</taxon>
        <taxon>Primorskyibacter</taxon>
    </lineage>
</organism>
<dbReference type="InterPro" id="IPR039422">
    <property type="entry name" value="MarR/SlyA-like"/>
</dbReference>
<comment type="caution">
    <text evidence="2">The sequence shown here is derived from an EMBL/GenBank/DDBJ whole genome shotgun (WGS) entry which is preliminary data.</text>
</comment>
<dbReference type="InterPro" id="IPR036388">
    <property type="entry name" value="WH-like_DNA-bd_sf"/>
</dbReference>
<dbReference type="PRINTS" id="PR00598">
    <property type="entry name" value="HTHMARR"/>
</dbReference>
<dbReference type="EMBL" id="SLZU01000007">
    <property type="protein sequence ID" value="TCS63318.1"/>
    <property type="molecule type" value="Genomic_DNA"/>
</dbReference>
<dbReference type="PROSITE" id="PS50995">
    <property type="entry name" value="HTH_MARR_2"/>
    <property type="match status" value="1"/>
</dbReference>
<dbReference type="SUPFAM" id="SSF46785">
    <property type="entry name" value="Winged helix' DNA-binding domain"/>
    <property type="match status" value="1"/>
</dbReference>
<dbReference type="GO" id="GO:0003677">
    <property type="term" value="F:DNA binding"/>
    <property type="evidence" value="ECO:0007669"/>
    <property type="project" value="UniProtKB-KW"/>
</dbReference>
<dbReference type="Gene3D" id="1.10.10.10">
    <property type="entry name" value="Winged helix-like DNA-binding domain superfamily/Winged helix DNA-binding domain"/>
    <property type="match status" value="1"/>
</dbReference>
<proteinExistence type="predicted"/>
<dbReference type="Proteomes" id="UP000295696">
    <property type="component" value="Unassembled WGS sequence"/>
</dbReference>
<evidence type="ECO:0000313" key="2">
    <source>
        <dbReference type="EMBL" id="TCS63318.1"/>
    </source>
</evidence>
<keyword evidence="3" id="KW-1185">Reference proteome</keyword>
<keyword evidence="2" id="KW-0238">DNA-binding</keyword>
<reference evidence="2 3" key="1">
    <citation type="submission" date="2019-03" db="EMBL/GenBank/DDBJ databases">
        <title>Genomic Encyclopedia of Type Strains, Phase IV (KMG-IV): sequencing the most valuable type-strain genomes for metagenomic binning, comparative biology and taxonomic classification.</title>
        <authorList>
            <person name="Goeker M."/>
        </authorList>
    </citation>
    <scope>NUCLEOTIDE SEQUENCE [LARGE SCALE GENOMIC DNA]</scope>
    <source>
        <strain evidence="2 3">DSM 104836</strain>
    </source>
</reference>
<feature type="domain" description="HTH marR-type" evidence="1">
    <location>
        <begin position="1"/>
        <end position="135"/>
    </location>
</feature>
<gene>
    <name evidence="2" type="ORF">EDD52_107151</name>
</gene>